<sequence length="407" mass="45640">FIEILADPNLKVTYLVIDALDECVVDQQKLLRLVVQISSITARVKCVVSSRNWVQIEEQLANVAQQSRLSLELNAESVTAAVEVFIRYKVLCLSKLKQYDSAMEHLIQEYLSSNANGTFLWVALVCQALADPKVRKRHALAKLRTFPPGLDDLYARMMEQIVSSEDADLCKEILALATIVRRPIGLSELTTLIEIGDVSDLEELIGLCGSFLTLREQIINFVHQSAKDFLQGKATHRASREASEQVFPRGTEPVNRTIFSRSLNAMSIALQRDMYSLKAPGLPIDKVQTPALDPLAAIRYPCTFWVQHLCDSISEKDTPQRNTLDAVQKFVEHKYLYWLEALSLLRAMSEGIIAIRQLDGLLTTYKTCLGCMPVWSGLRMGSRASPSPSVHISPPICTNFQFSKKEI</sequence>
<dbReference type="PANTHER" id="PTHR10039">
    <property type="entry name" value="AMELOGENIN"/>
    <property type="match status" value="1"/>
</dbReference>
<protein>
    <submittedName>
        <fullName evidence="3">Heterokaryon incompatibility protein</fullName>
    </submittedName>
</protein>
<keyword evidence="1" id="KW-0677">Repeat</keyword>
<dbReference type="Pfam" id="PF24883">
    <property type="entry name" value="NPHP3_N"/>
    <property type="match status" value="1"/>
</dbReference>
<feature type="domain" description="Nephrocystin 3-like N-terminal" evidence="2">
    <location>
        <begin position="10"/>
        <end position="51"/>
    </location>
</feature>
<feature type="non-terminal residue" evidence="3">
    <location>
        <position position="1"/>
    </location>
</feature>
<reference evidence="3" key="1">
    <citation type="journal article" date="2023" name="Mol. Phylogenet. Evol.">
        <title>Genome-scale phylogeny and comparative genomics of the fungal order Sordariales.</title>
        <authorList>
            <person name="Hensen N."/>
            <person name="Bonometti L."/>
            <person name="Westerberg I."/>
            <person name="Brannstrom I.O."/>
            <person name="Guillou S."/>
            <person name="Cros-Aarteil S."/>
            <person name="Calhoun S."/>
            <person name="Haridas S."/>
            <person name="Kuo A."/>
            <person name="Mondo S."/>
            <person name="Pangilinan J."/>
            <person name="Riley R."/>
            <person name="LaButti K."/>
            <person name="Andreopoulos B."/>
            <person name="Lipzen A."/>
            <person name="Chen C."/>
            <person name="Yan M."/>
            <person name="Daum C."/>
            <person name="Ng V."/>
            <person name="Clum A."/>
            <person name="Steindorff A."/>
            <person name="Ohm R.A."/>
            <person name="Martin F."/>
            <person name="Silar P."/>
            <person name="Natvig D.O."/>
            <person name="Lalanne C."/>
            <person name="Gautier V."/>
            <person name="Ament-Velasquez S.L."/>
            <person name="Kruys A."/>
            <person name="Hutchinson M.I."/>
            <person name="Powell A.J."/>
            <person name="Barry K."/>
            <person name="Miller A.N."/>
            <person name="Grigoriev I.V."/>
            <person name="Debuchy R."/>
            <person name="Gladieux P."/>
            <person name="Hiltunen Thoren M."/>
            <person name="Johannesson H."/>
        </authorList>
    </citation>
    <scope>NUCLEOTIDE SEQUENCE</scope>
    <source>
        <strain evidence="3">PSN243</strain>
    </source>
</reference>
<dbReference type="AlphaFoldDB" id="A0AAV9G9V8"/>
<evidence type="ECO:0000256" key="1">
    <source>
        <dbReference type="ARBA" id="ARBA00022737"/>
    </source>
</evidence>
<dbReference type="InterPro" id="IPR056884">
    <property type="entry name" value="NPHP3-like_N"/>
</dbReference>
<keyword evidence="4" id="KW-1185">Reference proteome</keyword>
<accession>A0AAV9G9V8</accession>
<evidence type="ECO:0000259" key="2">
    <source>
        <dbReference type="Pfam" id="PF24883"/>
    </source>
</evidence>
<reference evidence="3" key="2">
    <citation type="submission" date="2023-05" db="EMBL/GenBank/DDBJ databases">
        <authorList>
            <consortium name="Lawrence Berkeley National Laboratory"/>
            <person name="Steindorff A."/>
            <person name="Hensen N."/>
            <person name="Bonometti L."/>
            <person name="Westerberg I."/>
            <person name="Brannstrom I.O."/>
            <person name="Guillou S."/>
            <person name="Cros-Aarteil S."/>
            <person name="Calhoun S."/>
            <person name="Haridas S."/>
            <person name="Kuo A."/>
            <person name="Mondo S."/>
            <person name="Pangilinan J."/>
            <person name="Riley R."/>
            <person name="Labutti K."/>
            <person name="Andreopoulos B."/>
            <person name="Lipzen A."/>
            <person name="Chen C."/>
            <person name="Yanf M."/>
            <person name="Daum C."/>
            <person name="Ng V."/>
            <person name="Clum A."/>
            <person name="Ohm R."/>
            <person name="Martin F."/>
            <person name="Silar P."/>
            <person name="Natvig D."/>
            <person name="Lalanne C."/>
            <person name="Gautier V."/>
            <person name="Ament-Velasquez S.L."/>
            <person name="Kruys A."/>
            <person name="Hutchinson M.I."/>
            <person name="Powell A.J."/>
            <person name="Barry K."/>
            <person name="Miller A.N."/>
            <person name="Grigoriev I.V."/>
            <person name="Debuchy R."/>
            <person name="Gladieux P."/>
            <person name="Thoren M.H."/>
            <person name="Johannesson H."/>
        </authorList>
    </citation>
    <scope>NUCLEOTIDE SEQUENCE</scope>
    <source>
        <strain evidence="3">PSN243</strain>
    </source>
</reference>
<dbReference type="EMBL" id="MU865964">
    <property type="protein sequence ID" value="KAK4445624.1"/>
    <property type="molecule type" value="Genomic_DNA"/>
</dbReference>
<comment type="caution">
    <text evidence="3">The sequence shown here is derived from an EMBL/GenBank/DDBJ whole genome shotgun (WGS) entry which is preliminary data.</text>
</comment>
<evidence type="ECO:0000313" key="3">
    <source>
        <dbReference type="EMBL" id="KAK4445624.1"/>
    </source>
</evidence>
<organism evidence="3 4">
    <name type="scientific">Podospora aff. communis PSN243</name>
    <dbReference type="NCBI Taxonomy" id="3040156"/>
    <lineage>
        <taxon>Eukaryota</taxon>
        <taxon>Fungi</taxon>
        <taxon>Dikarya</taxon>
        <taxon>Ascomycota</taxon>
        <taxon>Pezizomycotina</taxon>
        <taxon>Sordariomycetes</taxon>
        <taxon>Sordariomycetidae</taxon>
        <taxon>Sordariales</taxon>
        <taxon>Podosporaceae</taxon>
        <taxon>Podospora</taxon>
    </lineage>
</organism>
<proteinExistence type="predicted"/>
<evidence type="ECO:0000313" key="4">
    <source>
        <dbReference type="Proteomes" id="UP001321760"/>
    </source>
</evidence>
<dbReference type="PANTHER" id="PTHR10039:SF14">
    <property type="entry name" value="NACHT DOMAIN-CONTAINING PROTEIN"/>
    <property type="match status" value="1"/>
</dbReference>
<name>A0AAV9G9V8_9PEZI</name>
<gene>
    <name evidence="3" type="ORF">QBC34DRAFT_163855</name>
</gene>
<dbReference type="Proteomes" id="UP001321760">
    <property type="component" value="Unassembled WGS sequence"/>
</dbReference>